<dbReference type="SUPFAM" id="SSF52540">
    <property type="entry name" value="P-loop containing nucleoside triphosphate hydrolases"/>
    <property type="match status" value="1"/>
</dbReference>
<dbReference type="OrthoDB" id="9806951at2"/>
<dbReference type="PANTHER" id="PTHR42957">
    <property type="entry name" value="HELICASE MJ1565-RELATED"/>
    <property type="match status" value="1"/>
</dbReference>
<gene>
    <name evidence="2" type="ORF">CHU93_11840</name>
</gene>
<dbReference type="AlphaFoldDB" id="A0A255YB73"/>
<name>A0A255YB73_9SPHN</name>
<accession>A0A255YB73</accession>
<dbReference type="EMBL" id="NOXT01000117">
    <property type="protein sequence ID" value="OYQ26487.1"/>
    <property type="molecule type" value="Genomic_DNA"/>
</dbReference>
<keyword evidence="3" id="KW-1185">Reference proteome</keyword>
<evidence type="ECO:0000259" key="1">
    <source>
        <dbReference type="Pfam" id="PF01935"/>
    </source>
</evidence>
<evidence type="ECO:0000313" key="3">
    <source>
        <dbReference type="Proteomes" id="UP000216991"/>
    </source>
</evidence>
<dbReference type="Gene3D" id="3.40.50.300">
    <property type="entry name" value="P-loop containing nucleotide triphosphate hydrolases"/>
    <property type="match status" value="2"/>
</dbReference>
<dbReference type="PANTHER" id="PTHR42957:SF1">
    <property type="entry name" value="HELICASE MJ1565-RELATED"/>
    <property type="match status" value="1"/>
</dbReference>
<comment type="caution">
    <text evidence="2">The sequence shown here is derived from an EMBL/GenBank/DDBJ whole genome shotgun (WGS) entry which is preliminary data.</text>
</comment>
<dbReference type="Pfam" id="PF01935">
    <property type="entry name" value="DUF87"/>
    <property type="match status" value="1"/>
</dbReference>
<dbReference type="Proteomes" id="UP000216991">
    <property type="component" value="Unassembled WGS sequence"/>
</dbReference>
<organism evidence="2 3">
    <name type="scientific">Sandarakinorhabdus cyanobacteriorum</name>
    <dbReference type="NCBI Taxonomy" id="1981098"/>
    <lineage>
        <taxon>Bacteria</taxon>
        <taxon>Pseudomonadati</taxon>
        <taxon>Pseudomonadota</taxon>
        <taxon>Alphaproteobacteria</taxon>
        <taxon>Sphingomonadales</taxon>
        <taxon>Sphingosinicellaceae</taxon>
        <taxon>Sandarakinorhabdus</taxon>
    </lineage>
</organism>
<sequence length="530" mass="58406">MFSDRIIGQVVAVSAGQMQLAIDTAAAARLKSDADAVLASTGMLGSLIKVESQGLYVIGTLRTIEQQGGISIGMVDLVGEADIGPDGRIGSFRRGVGTYPRAGDPALPTDSIETARVFSGDERPHIQVGIVYPTGQVRAALYYDLFLSKNFAIVGSTGTGKSTATALILHRIIEQAPEGHVVMIDPHGEYARAFADTGMVYNVDNLELPYWLLNFEEHCEVLLTSEGAAYETDRDILARCLQVARSKSIHAAPQLTITTDTPIPYLLAVLMDTLNSEMGKISEGQNATNYLRIKGKLEQIMRDPRTQFMFDRRYSTDNMADFIGRILRLPVEGRPISVIDLSGVPTSVVNAVVSVLSRIVFDFAVWSRTERRRPVVLVCEEAHRYIPSRTISKQSPVRDVLERIAKEGRKYGVSLGLVTQRPSDLAEGALSQCGTIVSLRLNNERDQNFVRNALPEGGRSLIEAIPALRNRECIISGEGVAAPIRVRLDELETHRRPASDDPVFSQLWVKTGDDEEMLKRVITRWRMNSR</sequence>
<dbReference type="RefSeq" id="WP_094474316.1">
    <property type="nucleotide sequence ID" value="NZ_NOXT01000117.1"/>
</dbReference>
<evidence type="ECO:0000313" key="2">
    <source>
        <dbReference type="EMBL" id="OYQ26487.1"/>
    </source>
</evidence>
<dbReference type="InterPro" id="IPR002789">
    <property type="entry name" value="HerA_central"/>
</dbReference>
<reference evidence="2 3" key="1">
    <citation type="submission" date="2017-07" db="EMBL/GenBank/DDBJ databases">
        <title>Sandarakinorhabdus cyanobacteriorum sp. nov., a novel bacterium isolated from cyanobacterial aggregates in a eutrophic lake.</title>
        <authorList>
            <person name="Cai H."/>
        </authorList>
    </citation>
    <scope>NUCLEOTIDE SEQUENCE [LARGE SCALE GENOMIC DNA]</scope>
    <source>
        <strain evidence="2 3">TH057</strain>
    </source>
</reference>
<proteinExistence type="predicted"/>
<dbReference type="InterPro" id="IPR027417">
    <property type="entry name" value="P-loop_NTPase"/>
</dbReference>
<protein>
    <submittedName>
        <fullName evidence="2">ATPase</fullName>
    </submittedName>
</protein>
<dbReference type="InterPro" id="IPR008571">
    <property type="entry name" value="HerA-like"/>
</dbReference>
<feature type="domain" description="Helicase HerA central" evidence="1">
    <location>
        <begin position="126"/>
        <end position="359"/>
    </location>
</feature>